<reference evidence="2" key="1">
    <citation type="submission" date="2023-06" db="EMBL/GenBank/DDBJ databases">
        <title>Genome-scale phylogeny and comparative genomics of the fungal order Sordariales.</title>
        <authorList>
            <consortium name="Lawrence Berkeley National Laboratory"/>
            <person name="Hensen N."/>
            <person name="Bonometti L."/>
            <person name="Westerberg I."/>
            <person name="Brannstrom I.O."/>
            <person name="Guillou S."/>
            <person name="Cros-Aarteil S."/>
            <person name="Calhoun S."/>
            <person name="Haridas S."/>
            <person name="Kuo A."/>
            <person name="Mondo S."/>
            <person name="Pangilinan J."/>
            <person name="Riley R."/>
            <person name="Labutti K."/>
            <person name="Andreopoulos B."/>
            <person name="Lipzen A."/>
            <person name="Chen C."/>
            <person name="Yanf M."/>
            <person name="Daum C."/>
            <person name="Ng V."/>
            <person name="Clum A."/>
            <person name="Steindorff A."/>
            <person name="Ohm R."/>
            <person name="Martin F."/>
            <person name="Silar P."/>
            <person name="Natvig D."/>
            <person name="Lalanne C."/>
            <person name="Gautier V."/>
            <person name="Ament-Velasquez S.L."/>
            <person name="Kruys A."/>
            <person name="Hutchinson M.I."/>
            <person name="Powell A.J."/>
            <person name="Barry K."/>
            <person name="Miller A.N."/>
            <person name="Grigoriev I.V."/>
            <person name="Debuchy R."/>
            <person name="Gladieux P."/>
            <person name="Thoren M.H."/>
            <person name="Johannesson H."/>
        </authorList>
    </citation>
    <scope>NUCLEOTIDE SEQUENCE</scope>
    <source>
        <strain evidence="2">CBS 606.72</strain>
    </source>
</reference>
<feature type="compositionally biased region" description="Polar residues" evidence="1">
    <location>
        <begin position="100"/>
        <end position="116"/>
    </location>
</feature>
<feature type="compositionally biased region" description="Basic and acidic residues" evidence="1">
    <location>
        <begin position="216"/>
        <end position="234"/>
    </location>
</feature>
<feature type="region of interest" description="Disordered" evidence="1">
    <location>
        <begin position="1"/>
        <end position="177"/>
    </location>
</feature>
<evidence type="ECO:0000313" key="3">
    <source>
        <dbReference type="Proteomes" id="UP001175000"/>
    </source>
</evidence>
<evidence type="ECO:0000256" key="1">
    <source>
        <dbReference type="SAM" id="MobiDB-lite"/>
    </source>
</evidence>
<feature type="region of interest" description="Disordered" evidence="1">
    <location>
        <begin position="202"/>
        <end position="265"/>
    </location>
</feature>
<evidence type="ECO:0000313" key="2">
    <source>
        <dbReference type="EMBL" id="KAK0622658.1"/>
    </source>
</evidence>
<dbReference type="AlphaFoldDB" id="A0AA40C368"/>
<comment type="caution">
    <text evidence="2">The sequence shown here is derived from an EMBL/GenBank/DDBJ whole genome shotgun (WGS) entry which is preliminary data.</text>
</comment>
<proteinExistence type="predicted"/>
<gene>
    <name evidence="2" type="ORF">B0T14DRAFT_564090</name>
</gene>
<keyword evidence="3" id="KW-1185">Reference proteome</keyword>
<dbReference type="EMBL" id="JAULSU010000003">
    <property type="protein sequence ID" value="KAK0622658.1"/>
    <property type="molecule type" value="Genomic_DNA"/>
</dbReference>
<protein>
    <submittedName>
        <fullName evidence="2">Uncharacterized protein</fullName>
    </submittedName>
</protein>
<sequence length="280" mass="30665">MTSPEVTPSNARPAKRRRTLSITEDSDERPQLLQTQPPPLPLTAPETPPKRTTARSASSSPLSSPPQDSPSQNRNQLCLRGGDASPDGPFVIGFDPTANDPYTDTPGSGSGKTSVNRDGGLNKYPIPSGSSPYDFLWSSQRKRNSASPTSEGRGARVGTRSMTRMRNTRRKRARRFSAEVARRHEVERSKFGLVEVGDMERLSLHGNSEEDPEEAPTVRKDVNRGTTMRGRDNDREMEDDSSLVGGGFEEEERVGDTIVVGTPYPPYQQVVDGGSIVVRQ</sequence>
<organism evidence="2 3">
    <name type="scientific">Immersiella caudata</name>
    <dbReference type="NCBI Taxonomy" id="314043"/>
    <lineage>
        <taxon>Eukaryota</taxon>
        <taxon>Fungi</taxon>
        <taxon>Dikarya</taxon>
        <taxon>Ascomycota</taxon>
        <taxon>Pezizomycotina</taxon>
        <taxon>Sordariomycetes</taxon>
        <taxon>Sordariomycetidae</taxon>
        <taxon>Sordariales</taxon>
        <taxon>Lasiosphaeriaceae</taxon>
        <taxon>Immersiella</taxon>
    </lineage>
</organism>
<dbReference type="Proteomes" id="UP001175000">
    <property type="component" value="Unassembled WGS sequence"/>
</dbReference>
<accession>A0AA40C368</accession>
<name>A0AA40C368_9PEZI</name>
<feature type="compositionally biased region" description="Basic residues" evidence="1">
    <location>
        <begin position="166"/>
        <end position="175"/>
    </location>
</feature>
<feature type="compositionally biased region" description="Polar residues" evidence="1">
    <location>
        <begin position="1"/>
        <end position="10"/>
    </location>
</feature>